<keyword evidence="3" id="KW-1185">Reference proteome</keyword>
<evidence type="ECO:0000256" key="1">
    <source>
        <dbReference type="SAM" id="MobiDB-lite"/>
    </source>
</evidence>
<sequence length="119" mass="13175">MEFRVHHEALSFTRNGNGQTCKVLDPRLHFLHDLWPAQKPSRDRRPPAPLPATEGTSWASTAPSGFVLLGHLHESHDPHGRLRKAGSRMQPAEEREPKGRPDEGLTLPCDPPGGQHCVA</sequence>
<gene>
    <name evidence="2" type="ORF">C7M84_024000</name>
</gene>
<protein>
    <submittedName>
        <fullName evidence="2">Uncharacterized protein</fullName>
    </submittedName>
</protein>
<dbReference type="EMBL" id="QCYY01000772">
    <property type="protein sequence ID" value="ROT82831.1"/>
    <property type="molecule type" value="Genomic_DNA"/>
</dbReference>
<accession>A0A3R7SZC7</accession>
<reference evidence="2 3" key="2">
    <citation type="submission" date="2019-01" db="EMBL/GenBank/DDBJ databases">
        <title>The decoding of complex shrimp genome reveals the adaptation for benthos swimmer, frequently molting mechanism and breeding impact on genome.</title>
        <authorList>
            <person name="Sun Y."/>
            <person name="Gao Y."/>
            <person name="Yu Y."/>
        </authorList>
    </citation>
    <scope>NUCLEOTIDE SEQUENCE [LARGE SCALE GENOMIC DNA]</scope>
    <source>
        <tissue evidence="2">Muscle</tissue>
    </source>
</reference>
<proteinExistence type="predicted"/>
<name>A0A3R7SZC7_PENVA</name>
<feature type="region of interest" description="Disordered" evidence="1">
    <location>
        <begin position="74"/>
        <end position="119"/>
    </location>
</feature>
<reference evidence="2 3" key="1">
    <citation type="submission" date="2018-04" db="EMBL/GenBank/DDBJ databases">
        <authorList>
            <person name="Zhang X."/>
            <person name="Yuan J."/>
            <person name="Li F."/>
            <person name="Xiang J."/>
        </authorList>
    </citation>
    <scope>NUCLEOTIDE SEQUENCE [LARGE SCALE GENOMIC DNA]</scope>
    <source>
        <tissue evidence="2">Muscle</tissue>
    </source>
</reference>
<feature type="region of interest" description="Disordered" evidence="1">
    <location>
        <begin position="36"/>
        <end position="61"/>
    </location>
</feature>
<evidence type="ECO:0000313" key="2">
    <source>
        <dbReference type="EMBL" id="ROT82831.1"/>
    </source>
</evidence>
<dbReference type="Proteomes" id="UP000283509">
    <property type="component" value="Unassembled WGS sequence"/>
</dbReference>
<feature type="compositionally biased region" description="Basic and acidic residues" evidence="1">
    <location>
        <begin position="91"/>
        <end position="103"/>
    </location>
</feature>
<dbReference type="AlphaFoldDB" id="A0A3R7SZC7"/>
<comment type="caution">
    <text evidence="2">The sequence shown here is derived from an EMBL/GenBank/DDBJ whole genome shotgun (WGS) entry which is preliminary data.</text>
</comment>
<evidence type="ECO:0000313" key="3">
    <source>
        <dbReference type="Proteomes" id="UP000283509"/>
    </source>
</evidence>
<organism evidence="2 3">
    <name type="scientific">Penaeus vannamei</name>
    <name type="common">Whiteleg shrimp</name>
    <name type="synonym">Litopenaeus vannamei</name>
    <dbReference type="NCBI Taxonomy" id="6689"/>
    <lineage>
        <taxon>Eukaryota</taxon>
        <taxon>Metazoa</taxon>
        <taxon>Ecdysozoa</taxon>
        <taxon>Arthropoda</taxon>
        <taxon>Crustacea</taxon>
        <taxon>Multicrustacea</taxon>
        <taxon>Malacostraca</taxon>
        <taxon>Eumalacostraca</taxon>
        <taxon>Eucarida</taxon>
        <taxon>Decapoda</taxon>
        <taxon>Dendrobranchiata</taxon>
        <taxon>Penaeoidea</taxon>
        <taxon>Penaeidae</taxon>
        <taxon>Penaeus</taxon>
    </lineage>
</organism>